<reference evidence="11 12" key="1">
    <citation type="submission" date="2017-05" db="EMBL/GenBank/DDBJ databases">
        <authorList>
            <person name="Varghese N."/>
            <person name="Submissions S."/>
        </authorList>
    </citation>
    <scope>NUCLEOTIDE SEQUENCE [LARGE SCALE GENOMIC DNA]</scope>
    <source>
        <strain evidence="11 12">DSM 100094</strain>
    </source>
</reference>
<organism evidence="11 12">
    <name type="scientific">Paracoccus laeviglucosivorans</name>
    <dbReference type="NCBI Taxonomy" id="1197861"/>
    <lineage>
        <taxon>Bacteria</taxon>
        <taxon>Pseudomonadati</taxon>
        <taxon>Pseudomonadota</taxon>
        <taxon>Alphaproteobacteria</taxon>
        <taxon>Rhodobacterales</taxon>
        <taxon>Paracoccaceae</taxon>
        <taxon>Paracoccus</taxon>
    </lineage>
</organism>
<dbReference type="GO" id="GO:0005737">
    <property type="term" value="C:cytoplasm"/>
    <property type="evidence" value="ECO:0007669"/>
    <property type="project" value="UniProtKB-SubCell"/>
</dbReference>
<dbReference type="PANTHER" id="PTHR32328:SF0">
    <property type="entry name" value="L-SERYL-TRNA(SEC) SELENIUM TRANSFERASE"/>
    <property type="match status" value="1"/>
</dbReference>
<comment type="pathway">
    <text evidence="8">Aminoacyl-tRNA biosynthesis; selenocysteinyl-tRNA(Sec) biosynthesis; selenocysteinyl-tRNA(Sec) from L-seryl-tRNA(Sec) (bacterial route): step 1/1.</text>
</comment>
<dbReference type="EMBL" id="FXTK01000023">
    <property type="protein sequence ID" value="SMO95995.1"/>
    <property type="molecule type" value="Genomic_DNA"/>
</dbReference>
<evidence type="ECO:0000256" key="8">
    <source>
        <dbReference type="HAMAP-Rule" id="MF_00423"/>
    </source>
</evidence>
<dbReference type="AlphaFoldDB" id="A0A521FIM0"/>
<keyword evidence="12" id="KW-1185">Reference proteome</keyword>
<name>A0A521FIM0_9RHOB</name>
<comment type="subcellular location">
    <subcellularLocation>
        <location evidence="8">Cytoplasm</location>
    </subcellularLocation>
</comment>
<evidence type="ECO:0000313" key="11">
    <source>
        <dbReference type="EMBL" id="SMO95995.1"/>
    </source>
</evidence>
<feature type="modified residue" description="N6-(pyridoxal phosphate)lysine" evidence="8 9">
    <location>
        <position position="284"/>
    </location>
</feature>
<dbReference type="RefSeq" id="WP_142664626.1">
    <property type="nucleotide sequence ID" value="NZ_FXTK01000023.1"/>
</dbReference>
<dbReference type="UniPathway" id="UPA00906">
    <property type="reaction ID" value="UER00896"/>
</dbReference>
<comment type="function">
    <text evidence="8">Converts seryl-tRNA(Sec) to selenocysteinyl-tRNA(Sec) required for selenoprotein biosynthesis.</text>
</comment>
<dbReference type="Gene3D" id="3.40.640.10">
    <property type="entry name" value="Type I PLP-dependent aspartate aminotransferase-like (Major domain)"/>
    <property type="match status" value="1"/>
</dbReference>
<keyword evidence="4 8" id="KW-0663">Pyridoxal phosphate</keyword>
<dbReference type="PANTHER" id="PTHR32328">
    <property type="entry name" value="L-SERYL-TRNA(SEC) SELENIUM TRANSFERASE"/>
    <property type="match status" value="1"/>
</dbReference>
<dbReference type="Pfam" id="PF12390">
    <property type="entry name" value="Se-cys_synth_N"/>
    <property type="match status" value="1"/>
</dbReference>
<comment type="similarity">
    <text evidence="7 8">Belongs to the SelA family.</text>
</comment>
<evidence type="ECO:0000256" key="5">
    <source>
        <dbReference type="ARBA" id="ARBA00022917"/>
    </source>
</evidence>
<evidence type="ECO:0000313" key="12">
    <source>
        <dbReference type="Proteomes" id="UP000319014"/>
    </source>
</evidence>
<dbReference type="InterPro" id="IPR015421">
    <property type="entry name" value="PyrdxlP-dep_Trfase_major"/>
</dbReference>
<dbReference type="GO" id="GO:0001717">
    <property type="term" value="P:conversion of seryl-tRNAsec to selenocys-tRNAsec"/>
    <property type="evidence" value="ECO:0007669"/>
    <property type="project" value="UniProtKB-UniRule"/>
</dbReference>
<comment type="catalytic activity">
    <reaction evidence="8">
        <text>L-seryl-tRNA(Sec) + selenophosphate + H(+) = L-selenocysteinyl-tRNA(Sec) + phosphate</text>
        <dbReference type="Rhea" id="RHEA:22728"/>
        <dbReference type="Rhea" id="RHEA-COMP:9742"/>
        <dbReference type="Rhea" id="RHEA-COMP:9743"/>
        <dbReference type="ChEBI" id="CHEBI:15378"/>
        <dbReference type="ChEBI" id="CHEBI:16144"/>
        <dbReference type="ChEBI" id="CHEBI:43474"/>
        <dbReference type="ChEBI" id="CHEBI:78533"/>
        <dbReference type="ChEBI" id="CHEBI:78573"/>
        <dbReference type="EC" id="2.9.1.1"/>
    </reaction>
</comment>
<gene>
    <name evidence="8" type="primary">selA</name>
    <name evidence="11" type="ORF">SAMN06265221_12358</name>
</gene>
<dbReference type="SUPFAM" id="SSF53383">
    <property type="entry name" value="PLP-dependent transferases"/>
    <property type="match status" value="1"/>
</dbReference>
<dbReference type="GO" id="GO:0004125">
    <property type="term" value="F:L-seryl-tRNA(Sec) selenium transferase activity"/>
    <property type="evidence" value="ECO:0007669"/>
    <property type="project" value="UniProtKB-UniRule"/>
</dbReference>
<dbReference type="HAMAP" id="MF_00423">
    <property type="entry name" value="SelA"/>
    <property type="match status" value="1"/>
</dbReference>
<evidence type="ECO:0000256" key="4">
    <source>
        <dbReference type="ARBA" id="ARBA00022898"/>
    </source>
</evidence>
<dbReference type="FunFam" id="3.40.640.10:FF:000028">
    <property type="entry name" value="L-seryl-tRNA(Sec) selenium transferase"/>
    <property type="match status" value="1"/>
</dbReference>
<evidence type="ECO:0000256" key="3">
    <source>
        <dbReference type="ARBA" id="ARBA00022679"/>
    </source>
</evidence>
<sequence length="443" mass="46993">MDLRALPSVDRLLADAAPLIDGHGRATVTDALRAELARIRNDRPDPLPDTAAILTAAAAALTAQAQSNLRPVLNLTGTVLHTNLGRALLADAAIDAATAAMRAPAALEFDLDTGGRGERDSHLRALLCELTGAEDATVVNNNAAAVLIVLNTLALGREVVVSRGELIEIGGAFRMPAIMEQAGCKLREVGTTNRTHTKDYRDAIGPDTGLLMKVHTSNYRIEGFTKEVLAPELAEIAHQVGLPLVNDLGSGTLVDLRRWGLAPEPTVADAVAEGADVVTFSGDKLLGGPQAGFIVGRRDIIARINRNPLKRALRLDKMRIAATEATLRLYRDPDRLAERLPTLRMLSRPEAEIRAQAERLAPQVAAALGCQVRVTPCQSQIGSGALPTKTIPSAALALTPDPEGLAAHLRVLQTPIIGRIHDGALILDLRCLTDDAALLDALT</sequence>
<dbReference type="Proteomes" id="UP000319014">
    <property type="component" value="Unassembled WGS sequence"/>
</dbReference>
<dbReference type="EC" id="2.9.1.1" evidence="8"/>
<feature type="domain" description="L-seryl-tRNA selenium transferase N-terminal" evidence="10">
    <location>
        <begin position="3"/>
        <end position="40"/>
    </location>
</feature>
<evidence type="ECO:0000256" key="7">
    <source>
        <dbReference type="ARBA" id="ARBA00044507"/>
    </source>
</evidence>
<protein>
    <recommendedName>
        <fullName evidence="8">L-seryl-tRNA(Sec) selenium transferase</fullName>
        <ecNumber evidence="8">2.9.1.1</ecNumber>
    </recommendedName>
    <alternativeName>
        <fullName evidence="8">Selenocysteine synthase</fullName>
        <shortName evidence="8">Sec synthase</shortName>
    </alternativeName>
    <alternativeName>
        <fullName evidence="8">Selenocysteinyl-tRNA(Sec) synthase</fullName>
    </alternativeName>
</protein>
<dbReference type="InterPro" id="IPR018319">
    <property type="entry name" value="SelA-like"/>
</dbReference>
<keyword evidence="2 8" id="KW-0963">Cytoplasm</keyword>
<keyword evidence="3 8" id="KW-0808">Transferase</keyword>
<keyword evidence="6 8" id="KW-0711">Selenium</keyword>
<evidence type="ECO:0000259" key="10">
    <source>
        <dbReference type="Pfam" id="PF12390"/>
    </source>
</evidence>
<evidence type="ECO:0000256" key="2">
    <source>
        <dbReference type="ARBA" id="ARBA00022490"/>
    </source>
</evidence>
<dbReference type="Pfam" id="PF03841">
    <property type="entry name" value="SelA"/>
    <property type="match status" value="1"/>
</dbReference>
<evidence type="ECO:0000256" key="1">
    <source>
        <dbReference type="ARBA" id="ARBA00001933"/>
    </source>
</evidence>
<dbReference type="GO" id="GO:0001514">
    <property type="term" value="P:selenocysteine incorporation"/>
    <property type="evidence" value="ECO:0007669"/>
    <property type="project" value="UniProtKB-UniRule"/>
</dbReference>
<comment type="cofactor">
    <cofactor evidence="1 8 9">
        <name>pyridoxal 5'-phosphate</name>
        <dbReference type="ChEBI" id="CHEBI:597326"/>
    </cofactor>
</comment>
<evidence type="ECO:0000256" key="6">
    <source>
        <dbReference type="ARBA" id="ARBA00023266"/>
    </source>
</evidence>
<accession>A0A521FIM0</accession>
<dbReference type="NCBIfam" id="TIGR00474">
    <property type="entry name" value="selA"/>
    <property type="match status" value="1"/>
</dbReference>
<evidence type="ECO:0000256" key="9">
    <source>
        <dbReference type="PIRSR" id="PIRSR618319-50"/>
    </source>
</evidence>
<dbReference type="Gene3D" id="3.90.1150.180">
    <property type="match status" value="1"/>
</dbReference>
<dbReference type="OrthoDB" id="9787096at2"/>
<proteinExistence type="inferred from homology"/>
<keyword evidence="5 8" id="KW-0648">Protein biosynthesis</keyword>
<dbReference type="InterPro" id="IPR015424">
    <property type="entry name" value="PyrdxlP-dep_Trfase"/>
</dbReference>
<dbReference type="InterPro" id="IPR004534">
    <property type="entry name" value="SelA_trans"/>
</dbReference>
<dbReference type="InterPro" id="IPR025862">
    <property type="entry name" value="SelA_trans_N_dom"/>
</dbReference>